<evidence type="ECO:0000256" key="6">
    <source>
        <dbReference type="ARBA" id="ARBA00022692"/>
    </source>
</evidence>
<dbReference type="EC" id="2.7.13.3" evidence="3"/>
<keyword evidence="5" id="KW-0808">Transferase</keyword>
<dbReference type="Pfam" id="PF00512">
    <property type="entry name" value="HisKA"/>
    <property type="match status" value="1"/>
</dbReference>
<keyword evidence="10 13" id="KW-1133">Transmembrane helix</keyword>
<sequence length="482" mass="52605">MLRTFKLLLLRWREPSVLRRLLLAQGLLVLLLWLGLIAYVATETLHDTSVFDSGHRFESIIAVTEALRDQPEQLQQVLHHIDMFQRLEDGVEDIEALRMAMVVWRGDQLVYATPGEPGVVYTPPGDGVQLVERDGRRWRALTKQSQHSNTRVTLLLPGSIADLLMAMNSHGFLVLPLLVSLPLLVLPAWASVRLALRPWRRVSAEIASRGGQDLSPLAYAPRHRELRPMLNAVNRLLRRVRESVARERSFIADAAHELRTPLATMRVHAEALQAHVSGAHAQALLDGVLRGGERANHLVGQLLALMRSDAAVDGTAPAQPVMLDELLRERLAQLALLAAERGIELDCEAADGIAIGAPRESLISMLDNLITNAIKYSPPGGLVQVRLTAAAGLAQLSIADHGPGIPAEARERVFDRFYRLPDQAQSGSGLGLAIVASVVQRLGGQIDLQDSPLPPLSGSGVGLCVLLQLPCQADEDAHREAP</sequence>
<keyword evidence="12 13" id="KW-0472">Membrane</keyword>
<evidence type="ECO:0000256" key="8">
    <source>
        <dbReference type="ARBA" id="ARBA00022777"/>
    </source>
</evidence>
<comment type="caution">
    <text evidence="16">The sequence shown here is derived from an EMBL/GenBank/DDBJ whole genome shotgun (WGS) entry which is preliminary data.</text>
</comment>
<evidence type="ECO:0000256" key="9">
    <source>
        <dbReference type="ARBA" id="ARBA00022840"/>
    </source>
</evidence>
<dbReference type="EMBL" id="JAVXZY010000007">
    <property type="protein sequence ID" value="MDT9000993.1"/>
    <property type="molecule type" value="Genomic_DNA"/>
</dbReference>
<evidence type="ECO:0000256" key="7">
    <source>
        <dbReference type="ARBA" id="ARBA00022741"/>
    </source>
</evidence>
<evidence type="ECO:0000256" key="11">
    <source>
        <dbReference type="ARBA" id="ARBA00023012"/>
    </source>
</evidence>
<keyword evidence="17" id="KW-1185">Reference proteome</keyword>
<protein>
    <recommendedName>
        <fullName evidence="3">histidine kinase</fullName>
        <ecNumber evidence="3">2.7.13.3</ecNumber>
    </recommendedName>
</protein>
<gene>
    <name evidence="16" type="ORF">RQP53_17075</name>
</gene>
<dbReference type="InterPro" id="IPR004358">
    <property type="entry name" value="Sig_transdc_His_kin-like_C"/>
</dbReference>
<reference evidence="16" key="1">
    <citation type="submission" date="2023-09" db="EMBL/GenBank/DDBJ databases">
        <title>Paucibacter sp. APW11 Genome sequencing and assembly.</title>
        <authorList>
            <person name="Kim I."/>
        </authorList>
    </citation>
    <scope>NUCLEOTIDE SEQUENCE</scope>
    <source>
        <strain evidence="16">APW11</strain>
    </source>
</reference>
<dbReference type="SUPFAM" id="SSF47384">
    <property type="entry name" value="Homodimeric domain of signal transducing histidine kinase"/>
    <property type="match status" value="1"/>
</dbReference>
<feature type="domain" description="Histidine kinase" evidence="14">
    <location>
        <begin position="253"/>
        <end position="473"/>
    </location>
</feature>
<feature type="domain" description="HAMP" evidence="15">
    <location>
        <begin position="193"/>
        <end position="245"/>
    </location>
</feature>
<feature type="transmembrane region" description="Helical" evidence="13">
    <location>
        <begin position="21"/>
        <end position="41"/>
    </location>
</feature>
<keyword evidence="4" id="KW-0597">Phosphoprotein</keyword>
<evidence type="ECO:0000256" key="3">
    <source>
        <dbReference type="ARBA" id="ARBA00012438"/>
    </source>
</evidence>
<keyword evidence="11" id="KW-0902">Two-component regulatory system</keyword>
<dbReference type="CDD" id="cd00082">
    <property type="entry name" value="HisKA"/>
    <property type="match status" value="1"/>
</dbReference>
<dbReference type="PROSITE" id="PS50109">
    <property type="entry name" value="HIS_KIN"/>
    <property type="match status" value="1"/>
</dbReference>
<dbReference type="Gene3D" id="1.10.287.130">
    <property type="match status" value="1"/>
</dbReference>
<keyword evidence="7" id="KW-0547">Nucleotide-binding</keyword>
<keyword evidence="8 16" id="KW-0418">Kinase</keyword>
<evidence type="ECO:0000256" key="2">
    <source>
        <dbReference type="ARBA" id="ARBA00004141"/>
    </source>
</evidence>
<evidence type="ECO:0000259" key="14">
    <source>
        <dbReference type="PROSITE" id="PS50109"/>
    </source>
</evidence>
<proteinExistence type="predicted"/>
<dbReference type="InterPro" id="IPR050428">
    <property type="entry name" value="TCS_sensor_his_kinase"/>
</dbReference>
<dbReference type="SMART" id="SM00387">
    <property type="entry name" value="HATPase_c"/>
    <property type="match status" value="1"/>
</dbReference>
<dbReference type="InterPro" id="IPR003660">
    <property type="entry name" value="HAMP_dom"/>
</dbReference>
<comment type="catalytic activity">
    <reaction evidence="1">
        <text>ATP + protein L-histidine = ADP + protein N-phospho-L-histidine.</text>
        <dbReference type="EC" id="2.7.13.3"/>
    </reaction>
</comment>
<evidence type="ECO:0000256" key="12">
    <source>
        <dbReference type="ARBA" id="ARBA00023136"/>
    </source>
</evidence>
<evidence type="ECO:0000256" key="4">
    <source>
        <dbReference type="ARBA" id="ARBA00022553"/>
    </source>
</evidence>
<dbReference type="PROSITE" id="PS50885">
    <property type="entry name" value="HAMP"/>
    <property type="match status" value="1"/>
</dbReference>
<dbReference type="InterPro" id="IPR005467">
    <property type="entry name" value="His_kinase_dom"/>
</dbReference>
<evidence type="ECO:0000256" key="1">
    <source>
        <dbReference type="ARBA" id="ARBA00000085"/>
    </source>
</evidence>
<dbReference type="GO" id="GO:0016301">
    <property type="term" value="F:kinase activity"/>
    <property type="evidence" value="ECO:0007669"/>
    <property type="project" value="UniProtKB-KW"/>
</dbReference>
<keyword evidence="9" id="KW-0067">ATP-binding</keyword>
<evidence type="ECO:0000313" key="16">
    <source>
        <dbReference type="EMBL" id="MDT9000993.1"/>
    </source>
</evidence>
<dbReference type="PANTHER" id="PTHR45436">
    <property type="entry name" value="SENSOR HISTIDINE KINASE YKOH"/>
    <property type="match status" value="1"/>
</dbReference>
<dbReference type="Pfam" id="PF02518">
    <property type="entry name" value="HATPase_c"/>
    <property type="match status" value="1"/>
</dbReference>
<dbReference type="Proteomes" id="UP001246372">
    <property type="component" value="Unassembled WGS sequence"/>
</dbReference>
<dbReference type="PRINTS" id="PR00344">
    <property type="entry name" value="BCTRLSENSOR"/>
</dbReference>
<evidence type="ECO:0000256" key="10">
    <source>
        <dbReference type="ARBA" id="ARBA00022989"/>
    </source>
</evidence>
<comment type="subcellular location">
    <subcellularLocation>
        <location evidence="2">Membrane</location>
        <topology evidence="2">Multi-pass membrane protein</topology>
    </subcellularLocation>
</comment>
<dbReference type="InterPro" id="IPR036097">
    <property type="entry name" value="HisK_dim/P_sf"/>
</dbReference>
<evidence type="ECO:0000259" key="15">
    <source>
        <dbReference type="PROSITE" id="PS50885"/>
    </source>
</evidence>
<dbReference type="InterPro" id="IPR036890">
    <property type="entry name" value="HATPase_C_sf"/>
</dbReference>
<dbReference type="CDD" id="cd00075">
    <property type="entry name" value="HATPase"/>
    <property type="match status" value="1"/>
</dbReference>
<evidence type="ECO:0000256" key="13">
    <source>
        <dbReference type="SAM" id="Phobius"/>
    </source>
</evidence>
<dbReference type="PANTHER" id="PTHR45436:SF14">
    <property type="entry name" value="SENSOR PROTEIN QSEC"/>
    <property type="match status" value="1"/>
</dbReference>
<feature type="transmembrane region" description="Helical" evidence="13">
    <location>
        <begin position="172"/>
        <end position="192"/>
    </location>
</feature>
<dbReference type="InterPro" id="IPR003594">
    <property type="entry name" value="HATPase_dom"/>
</dbReference>
<dbReference type="RefSeq" id="WP_315651879.1">
    <property type="nucleotide sequence ID" value="NZ_JAVXZY010000007.1"/>
</dbReference>
<evidence type="ECO:0000256" key="5">
    <source>
        <dbReference type="ARBA" id="ARBA00022679"/>
    </source>
</evidence>
<dbReference type="SUPFAM" id="SSF55874">
    <property type="entry name" value="ATPase domain of HSP90 chaperone/DNA topoisomerase II/histidine kinase"/>
    <property type="match status" value="1"/>
</dbReference>
<dbReference type="InterPro" id="IPR003661">
    <property type="entry name" value="HisK_dim/P_dom"/>
</dbReference>
<name>A0ABU3PEH7_9BURK</name>
<accession>A0ABU3PEH7</accession>
<organism evidence="16 17">
    <name type="scientific">Roseateles aquae</name>
    <dbReference type="NCBI Taxonomy" id="3077235"/>
    <lineage>
        <taxon>Bacteria</taxon>
        <taxon>Pseudomonadati</taxon>
        <taxon>Pseudomonadota</taxon>
        <taxon>Betaproteobacteria</taxon>
        <taxon>Burkholderiales</taxon>
        <taxon>Sphaerotilaceae</taxon>
        <taxon>Roseateles</taxon>
    </lineage>
</organism>
<keyword evidence="6 13" id="KW-0812">Transmembrane</keyword>
<dbReference type="SMART" id="SM00388">
    <property type="entry name" value="HisKA"/>
    <property type="match status" value="1"/>
</dbReference>
<dbReference type="Gene3D" id="3.30.565.10">
    <property type="entry name" value="Histidine kinase-like ATPase, C-terminal domain"/>
    <property type="match status" value="1"/>
</dbReference>
<evidence type="ECO:0000313" key="17">
    <source>
        <dbReference type="Proteomes" id="UP001246372"/>
    </source>
</evidence>